<comment type="caution">
    <text evidence="2">The sequence shown here is derived from an EMBL/GenBank/DDBJ whole genome shotgun (WGS) entry which is preliminary data.</text>
</comment>
<dbReference type="Proteomes" id="UP001237642">
    <property type="component" value="Unassembled WGS sequence"/>
</dbReference>
<dbReference type="InterPro" id="IPR012340">
    <property type="entry name" value="NA-bd_OB-fold"/>
</dbReference>
<dbReference type="EMBL" id="JAUIZM010000011">
    <property type="protein sequence ID" value="KAK1356338.1"/>
    <property type="molecule type" value="Genomic_DNA"/>
</dbReference>
<keyword evidence="3" id="KW-1185">Reference proteome</keyword>
<reference evidence="2" key="1">
    <citation type="submission" date="2023-02" db="EMBL/GenBank/DDBJ databases">
        <title>Genome of toxic invasive species Heracleum sosnowskyi carries increased number of genes despite the absence of recent whole-genome duplications.</title>
        <authorList>
            <person name="Schelkunov M."/>
            <person name="Shtratnikova V."/>
            <person name="Makarenko M."/>
            <person name="Klepikova A."/>
            <person name="Omelchenko D."/>
            <person name="Novikova G."/>
            <person name="Obukhova E."/>
            <person name="Bogdanov V."/>
            <person name="Penin A."/>
            <person name="Logacheva M."/>
        </authorList>
    </citation>
    <scope>NUCLEOTIDE SEQUENCE</scope>
    <source>
        <strain evidence="2">Hsosn_3</strain>
        <tissue evidence="2">Leaf</tissue>
    </source>
</reference>
<sequence>MFNPLASLHTNRTDWRVKVRVTRLRPNNVGDVQQGFNLILLDNVDYHIHETVRPKTWVVLEGNIVEGGIYEIFNFHTNHANGNLRPVSSLISVRFSEQTIVQRILGDDWSIPINKFEFVHLA</sequence>
<protein>
    <recommendedName>
        <fullName evidence="1">Replication protein A 70 kDa DNA-binding subunit B/D first OB fold domain-containing protein</fullName>
    </recommendedName>
</protein>
<gene>
    <name evidence="2" type="ORF">POM88_049594</name>
</gene>
<name>A0AAD8GYG9_9APIA</name>
<organism evidence="2 3">
    <name type="scientific">Heracleum sosnowskyi</name>
    <dbReference type="NCBI Taxonomy" id="360622"/>
    <lineage>
        <taxon>Eukaryota</taxon>
        <taxon>Viridiplantae</taxon>
        <taxon>Streptophyta</taxon>
        <taxon>Embryophyta</taxon>
        <taxon>Tracheophyta</taxon>
        <taxon>Spermatophyta</taxon>
        <taxon>Magnoliopsida</taxon>
        <taxon>eudicotyledons</taxon>
        <taxon>Gunneridae</taxon>
        <taxon>Pentapetalae</taxon>
        <taxon>asterids</taxon>
        <taxon>campanulids</taxon>
        <taxon>Apiales</taxon>
        <taxon>Apiaceae</taxon>
        <taxon>Apioideae</taxon>
        <taxon>apioid superclade</taxon>
        <taxon>Tordylieae</taxon>
        <taxon>Tordyliinae</taxon>
        <taxon>Heracleum</taxon>
    </lineage>
</organism>
<proteinExistence type="predicted"/>
<feature type="domain" description="Replication protein A 70 kDa DNA-binding subunit B/D first OB fold" evidence="1">
    <location>
        <begin position="2"/>
        <end position="102"/>
    </location>
</feature>
<dbReference type="AlphaFoldDB" id="A0AAD8GYG9"/>
<accession>A0AAD8GYG9</accession>
<dbReference type="InterPro" id="IPR003871">
    <property type="entry name" value="RFA1B/D_OB_1st"/>
</dbReference>
<dbReference type="Pfam" id="PF02721">
    <property type="entry name" value="DUF223"/>
    <property type="match status" value="1"/>
</dbReference>
<reference evidence="2" key="2">
    <citation type="submission" date="2023-05" db="EMBL/GenBank/DDBJ databases">
        <authorList>
            <person name="Schelkunov M.I."/>
        </authorList>
    </citation>
    <scope>NUCLEOTIDE SEQUENCE</scope>
    <source>
        <strain evidence="2">Hsosn_3</strain>
        <tissue evidence="2">Leaf</tissue>
    </source>
</reference>
<evidence type="ECO:0000259" key="1">
    <source>
        <dbReference type="Pfam" id="PF02721"/>
    </source>
</evidence>
<evidence type="ECO:0000313" key="3">
    <source>
        <dbReference type="Proteomes" id="UP001237642"/>
    </source>
</evidence>
<dbReference type="Gene3D" id="2.40.50.140">
    <property type="entry name" value="Nucleic acid-binding proteins"/>
    <property type="match status" value="1"/>
</dbReference>
<dbReference type="PANTHER" id="PTHR47165">
    <property type="entry name" value="OS03G0429900 PROTEIN"/>
    <property type="match status" value="1"/>
</dbReference>
<evidence type="ECO:0000313" key="2">
    <source>
        <dbReference type="EMBL" id="KAK1356338.1"/>
    </source>
</evidence>
<dbReference type="PANTHER" id="PTHR47165:SF4">
    <property type="entry name" value="OS03G0429900 PROTEIN"/>
    <property type="match status" value="1"/>
</dbReference>
<dbReference type="SUPFAM" id="SSF50249">
    <property type="entry name" value="Nucleic acid-binding proteins"/>
    <property type="match status" value="1"/>
</dbReference>